<keyword evidence="3" id="KW-0969">Cilium</keyword>
<dbReference type="Pfam" id="PF02120">
    <property type="entry name" value="Flg_hook"/>
    <property type="match status" value="1"/>
</dbReference>
<dbReference type="RefSeq" id="WP_119882984.1">
    <property type="nucleotide sequence ID" value="NZ_CP032418.1"/>
</dbReference>
<keyword evidence="4" id="KW-1185">Reference proteome</keyword>
<organism evidence="3 4">
    <name type="scientific">Paenisporosarcina cavernae</name>
    <dbReference type="NCBI Taxonomy" id="2320858"/>
    <lineage>
        <taxon>Bacteria</taxon>
        <taxon>Bacillati</taxon>
        <taxon>Bacillota</taxon>
        <taxon>Bacilli</taxon>
        <taxon>Bacillales</taxon>
        <taxon>Caryophanaceae</taxon>
        <taxon>Paenisporosarcina</taxon>
    </lineage>
</organism>
<feature type="compositionally biased region" description="Low complexity" evidence="1">
    <location>
        <begin position="1"/>
        <end position="28"/>
    </location>
</feature>
<dbReference type="InterPro" id="IPR038610">
    <property type="entry name" value="FliK-like_C_sf"/>
</dbReference>
<name>A0A385YRX0_9BACL</name>
<dbReference type="InterPro" id="IPR021136">
    <property type="entry name" value="Flagellar_hook_control-like_C"/>
</dbReference>
<dbReference type="AlphaFoldDB" id="A0A385YRX0"/>
<dbReference type="Proteomes" id="UP000265725">
    <property type="component" value="Chromosome"/>
</dbReference>
<keyword evidence="3" id="KW-0966">Cell projection</keyword>
<feature type="domain" description="Flagellar hook-length control protein-like C-terminal" evidence="2">
    <location>
        <begin position="302"/>
        <end position="376"/>
    </location>
</feature>
<dbReference type="CDD" id="cd17470">
    <property type="entry name" value="T3SS_Flik_C"/>
    <property type="match status" value="1"/>
</dbReference>
<dbReference type="OrthoDB" id="2112988at2"/>
<sequence length="419" mass="46193">MITQLSTTSVSKTSTSTTSTSEVAASSKKVNEGTQKSTNFKSVFKQIHQSAGKEPTPSDSTSTTAEKLGEVQDILQADSIEDLFGALGLPTPPVSELESITLESLSDMLGLKVEEVSDELKDLLDVTELPNSLMELVQIVEKEMPAMLTKLTESLTNVSATDSKGLSQVLQVIKAAELILPKTDLLWKQELAVFQLKDLMKKLESAMQQVVSKQNAQPAQTRLAIWNTSTSVHRTTEVHVTETQIVQKTVQQTEQSSSTLNGQLPQTKTETVTITLPTVKAAQSESFVKEFQAIMNRSQFGQAGGTTKMLIKLYPEHLGTIRVELVSRDGVMSARLLANTSLGKEMLDSSLHQLKQAFHQQALQVDRIDVSQALQDSNRQEKQSFNGAFQQRSQQNDTKQEEESQEDTSFQDVLMEMEV</sequence>
<feature type="region of interest" description="Disordered" evidence="1">
    <location>
        <begin position="1"/>
        <end position="34"/>
    </location>
</feature>
<evidence type="ECO:0000256" key="1">
    <source>
        <dbReference type="SAM" id="MobiDB-lite"/>
    </source>
</evidence>
<dbReference type="EMBL" id="CP032418">
    <property type="protein sequence ID" value="AYC29244.1"/>
    <property type="molecule type" value="Genomic_DNA"/>
</dbReference>
<dbReference type="KEGG" id="paek:D3873_04870"/>
<reference evidence="4" key="1">
    <citation type="submission" date="2018-09" db="EMBL/GenBank/DDBJ databases">
        <authorList>
            <person name="Zhu H."/>
        </authorList>
    </citation>
    <scope>NUCLEOTIDE SEQUENCE [LARGE SCALE GENOMIC DNA]</scope>
    <source>
        <strain evidence="4">K2R23-3</strain>
    </source>
</reference>
<feature type="compositionally biased region" description="Polar residues" evidence="1">
    <location>
        <begin position="377"/>
        <end position="397"/>
    </location>
</feature>
<gene>
    <name evidence="3" type="ORF">D3873_04870</name>
</gene>
<keyword evidence="3" id="KW-0282">Flagellum</keyword>
<evidence type="ECO:0000313" key="4">
    <source>
        <dbReference type="Proteomes" id="UP000265725"/>
    </source>
</evidence>
<feature type="region of interest" description="Disordered" evidence="1">
    <location>
        <begin position="377"/>
        <end position="412"/>
    </location>
</feature>
<accession>A0A385YRX0</accession>
<protein>
    <submittedName>
        <fullName evidence="3">Flagellar hook-length control protein FliK</fullName>
    </submittedName>
</protein>
<evidence type="ECO:0000259" key="2">
    <source>
        <dbReference type="Pfam" id="PF02120"/>
    </source>
</evidence>
<dbReference type="Gene3D" id="3.30.750.140">
    <property type="match status" value="1"/>
</dbReference>
<evidence type="ECO:0000313" key="3">
    <source>
        <dbReference type="EMBL" id="AYC29244.1"/>
    </source>
</evidence>
<proteinExistence type="predicted"/>